<keyword evidence="4" id="KW-1185">Reference proteome</keyword>
<accession>A0ABD3QS29</accession>
<reference evidence="3 4" key="1">
    <citation type="journal article" date="2020" name="G3 (Bethesda)">
        <title>Improved Reference Genome for Cyclotella cryptica CCMP332, a Model for Cell Wall Morphogenesis, Salinity Adaptation, and Lipid Production in Diatoms (Bacillariophyta).</title>
        <authorList>
            <person name="Roberts W.R."/>
            <person name="Downey K.M."/>
            <person name="Ruck E.C."/>
            <person name="Traller J.C."/>
            <person name="Alverson A.J."/>
        </authorList>
    </citation>
    <scope>NUCLEOTIDE SEQUENCE [LARGE SCALE GENOMIC DNA]</scope>
    <source>
        <strain evidence="3 4">CCMP332</strain>
    </source>
</reference>
<feature type="compositionally biased region" description="Basic and acidic residues" evidence="2">
    <location>
        <begin position="75"/>
        <end position="90"/>
    </location>
</feature>
<sequence>MVALGVPQLTEETRRVVEGYDAALQQVAALRRENRSLKENFRRNEIKVMSLISHYQQEVDEQTKVVDKLKDEIRSKEDSERKQRQKRFSDKSTNIGVGDFDSRETELQSLIHMLEDEIRSLKDDKRNQNEEFERRLLHNQALVKNTFANNIDALRSMATDAVSAEVADALTELLQDNDKLACEFRRVLNEMERLQRSRESVSKELLTTRRKLELAVSREKLMAKMMRSKKMKMIETGAPACTAQVTRHVAMPPSNLEESFKESLRLCNSK</sequence>
<evidence type="ECO:0008006" key="5">
    <source>
        <dbReference type="Google" id="ProtNLM"/>
    </source>
</evidence>
<comment type="caution">
    <text evidence="3">The sequence shown here is derived from an EMBL/GenBank/DDBJ whole genome shotgun (WGS) entry which is preliminary data.</text>
</comment>
<organism evidence="3 4">
    <name type="scientific">Cyclotella cryptica</name>
    <dbReference type="NCBI Taxonomy" id="29204"/>
    <lineage>
        <taxon>Eukaryota</taxon>
        <taxon>Sar</taxon>
        <taxon>Stramenopiles</taxon>
        <taxon>Ochrophyta</taxon>
        <taxon>Bacillariophyta</taxon>
        <taxon>Coscinodiscophyceae</taxon>
        <taxon>Thalassiosirophycidae</taxon>
        <taxon>Stephanodiscales</taxon>
        <taxon>Stephanodiscaceae</taxon>
        <taxon>Cyclotella</taxon>
    </lineage>
</organism>
<evidence type="ECO:0000256" key="2">
    <source>
        <dbReference type="SAM" id="MobiDB-lite"/>
    </source>
</evidence>
<dbReference type="AlphaFoldDB" id="A0ABD3QS29"/>
<feature type="region of interest" description="Disordered" evidence="2">
    <location>
        <begin position="75"/>
        <end position="95"/>
    </location>
</feature>
<evidence type="ECO:0000256" key="1">
    <source>
        <dbReference type="SAM" id="Coils"/>
    </source>
</evidence>
<proteinExistence type="predicted"/>
<evidence type="ECO:0000313" key="3">
    <source>
        <dbReference type="EMBL" id="KAL3803184.1"/>
    </source>
</evidence>
<dbReference type="Proteomes" id="UP001516023">
    <property type="component" value="Unassembled WGS sequence"/>
</dbReference>
<evidence type="ECO:0000313" key="4">
    <source>
        <dbReference type="Proteomes" id="UP001516023"/>
    </source>
</evidence>
<protein>
    <recommendedName>
        <fullName evidence="5">Cilia- and flagella-associated protein 157</fullName>
    </recommendedName>
</protein>
<feature type="coiled-coil region" evidence="1">
    <location>
        <begin position="177"/>
        <end position="211"/>
    </location>
</feature>
<gene>
    <name evidence="3" type="ORF">HJC23_003459</name>
</gene>
<dbReference type="EMBL" id="JABMIG020000015">
    <property type="protein sequence ID" value="KAL3803184.1"/>
    <property type="molecule type" value="Genomic_DNA"/>
</dbReference>
<keyword evidence="1" id="KW-0175">Coiled coil</keyword>
<name>A0ABD3QS29_9STRA</name>